<dbReference type="EMBL" id="PDUG01000004">
    <property type="protein sequence ID" value="PIC37266.1"/>
    <property type="molecule type" value="Genomic_DNA"/>
</dbReference>
<evidence type="ECO:0000313" key="4">
    <source>
        <dbReference type="Proteomes" id="UP000230233"/>
    </source>
</evidence>
<proteinExistence type="predicted"/>
<evidence type="ECO:0000313" key="3">
    <source>
        <dbReference type="EMBL" id="PIC37266.1"/>
    </source>
</evidence>
<sequence>MTFPPMASLLVTTLIFSGIQAFGHDPADAIQNGQSDNDYFLDPMASEYDPSNELPRIQDYPSPLDQIQFDSTGTHNDSLASPLDLHRFFNTPVNQKTRAASTNSQEFLDHVNIIARIANGISLQSGLMNDEIDIEDVAGELLNFGDVPVSTIAKFNPEAVMKFATKLKEISNALDSSILAEEQQVLILVGILKSSRTIGDVKNLPGKTEYFSYLKELKTFDYSSLTYIRSTLETALQKIGRIGSPEKYIQKYRTSFIVSDFYILSLYLNDIIKEIETFKKSLQTLRNSELKHGSTIFGPLRKIIDLAYLRGERTGLYAKAVAKSNMQEIAKLSADESFDTQDIATVIDLAVSRSNPSQSRKVTSGFPNGVSDVNKLPRDVRDPWIEKIIGIDKPLFSLINGLHPLSQINDELSDLDEKLAVLSTSIISETLANIGKFQKELSNSKKNDPTVVNVTETVWEGLDDCWKRGTRKNDFKEIEDVIENVRILTEISQFELPELDLDALNATIENFLVALSFSDLSNEAQSITELPKVMEKLEKSGSLQEINRTITDLFVIFDGSRVSQLKEKAEAVVSKKDNLYNSDFDWHLEFYVCMEKVKGAEKVAQAITVTQKLRALKEDGFKALDSAISAISSVSEDLSNLGSLTADMKKNPDVTTKNLNKFPNSAAQSEVVAQSAASLRFAHGLKEMDSEIAHLKNLDYTVKMGIAKVYDQADRDELTTQWGDHKSDMNSLDQTLSAILSFESNLDAQKAKTLEEFSNPLKNLGTIPDVKINLPEKSKALGFLISQPQIDSTVKTELERAKQTLDKLAELDLGFAAHQSEFQKAPSAFKALQDFLVGFFNVKQKSFHRHRKIPFGIGRHGQRGM</sequence>
<dbReference type="Proteomes" id="UP000230233">
    <property type="component" value="Chromosome IV"/>
</dbReference>
<reference evidence="4" key="1">
    <citation type="submission" date="2017-10" db="EMBL/GenBank/DDBJ databases">
        <title>Rapid genome shrinkage in a self-fertile nematode reveals novel sperm competition proteins.</title>
        <authorList>
            <person name="Yin D."/>
            <person name="Schwarz E.M."/>
            <person name="Thomas C.G."/>
            <person name="Felde R.L."/>
            <person name="Korf I.F."/>
            <person name="Cutter A.D."/>
            <person name="Schartner C.M."/>
            <person name="Ralston E.J."/>
            <person name="Meyer B.J."/>
            <person name="Haag E.S."/>
        </authorList>
    </citation>
    <scope>NUCLEOTIDE SEQUENCE [LARGE SCALE GENOMIC DNA]</scope>
    <source>
        <strain evidence="4">JU1422</strain>
    </source>
</reference>
<feature type="signal peptide" evidence="1">
    <location>
        <begin position="1"/>
        <end position="21"/>
    </location>
</feature>
<feature type="chain" id="PRO_5013660496" description="Domain of unknown function WSN domain-containing protein" evidence="1">
    <location>
        <begin position="22"/>
        <end position="865"/>
    </location>
</feature>
<evidence type="ECO:0000259" key="2">
    <source>
        <dbReference type="SMART" id="SM00453"/>
    </source>
</evidence>
<dbReference type="SMART" id="SM00453">
    <property type="entry name" value="WSN"/>
    <property type="match status" value="1"/>
</dbReference>
<accession>A0A2G5UDE0</accession>
<evidence type="ECO:0000256" key="1">
    <source>
        <dbReference type="SAM" id="SignalP"/>
    </source>
</evidence>
<feature type="domain" description="Domain of unknown function WSN" evidence="2">
    <location>
        <begin position="102"/>
        <end position="170"/>
    </location>
</feature>
<dbReference type="STRING" id="1611254.A0A2G5UDE0"/>
<keyword evidence="4" id="KW-1185">Reference proteome</keyword>
<keyword evidence="1" id="KW-0732">Signal</keyword>
<dbReference type="InterPro" id="IPR003125">
    <property type="entry name" value="WSN"/>
</dbReference>
<dbReference type="OrthoDB" id="5846887at2759"/>
<organism evidence="3 4">
    <name type="scientific">Caenorhabditis nigoni</name>
    <dbReference type="NCBI Taxonomy" id="1611254"/>
    <lineage>
        <taxon>Eukaryota</taxon>
        <taxon>Metazoa</taxon>
        <taxon>Ecdysozoa</taxon>
        <taxon>Nematoda</taxon>
        <taxon>Chromadorea</taxon>
        <taxon>Rhabditida</taxon>
        <taxon>Rhabditina</taxon>
        <taxon>Rhabditomorpha</taxon>
        <taxon>Rhabditoidea</taxon>
        <taxon>Rhabditidae</taxon>
        <taxon>Peloderinae</taxon>
        <taxon>Caenorhabditis</taxon>
    </lineage>
</organism>
<dbReference type="Pfam" id="PF02206">
    <property type="entry name" value="WSN"/>
    <property type="match status" value="1"/>
</dbReference>
<dbReference type="PANTHER" id="PTHR32525:SF1">
    <property type="entry name" value="DOMAIN OF UNKNOWN FUNCTION WSN DOMAIN-CONTAINING PROTEIN-RELATED"/>
    <property type="match status" value="1"/>
</dbReference>
<comment type="caution">
    <text evidence="3">The sequence shown here is derived from an EMBL/GenBank/DDBJ whole genome shotgun (WGS) entry which is preliminary data.</text>
</comment>
<dbReference type="AlphaFoldDB" id="A0A2G5UDE0"/>
<protein>
    <recommendedName>
        <fullName evidence="2">Domain of unknown function WSN domain-containing protein</fullName>
    </recommendedName>
</protein>
<gene>
    <name evidence="3" type="primary">Cnig_chr_IV.g15951</name>
    <name evidence="3" type="ORF">B9Z55_015951</name>
</gene>
<name>A0A2G5UDE0_9PELO</name>
<dbReference type="PANTHER" id="PTHR32525">
    <property type="entry name" value="PROTEIN-TYROSINE-PHOSPHATASE"/>
    <property type="match status" value="1"/>
</dbReference>